<dbReference type="GO" id="GO:0051287">
    <property type="term" value="F:NAD binding"/>
    <property type="evidence" value="ECO:0007669"/>
    <property type="project" value="InterPro"/>
</dbReference>
<dbReference type="PANTHER" id="PTHR11728:SF1">
    <property type="entry name" value="GLYCEROL-3-PHOSPHATE DEHYDROGENASE [NAD(+)] 2, CHLOROPLASTIC"/>
    <property type="match status" value="1"/>
</dbReference>
<dbReference type="PROSITE" id="PS00957">
    <property type="entry name" value="NAD_G3PDH"/>
    <property type="match status" value="1"/>
</dbReference>
<evidence type="ECO:0000259" key="5">
    <source>
        <dbReference type="Pfam" id="PF07479"/>
    </source>
</evidence>
<dbReference type="PRINTS" id="PR00077">
    <property type="entry name" value="GPDHDRGNASE"/>
</dbReference>
<evidence type="ECO:0000256" key="1">
    <source>
        <dbReference type="ARBA" id="ARBA00011009"/>
    </source>
</evidence>
<keyword evidence="2" id="KW-0560">Oxidoreductase</keyword>
<evidence type="ECO:0000256" key="2">
    <source>
        <dbReference type="ARBA" id="ARBA00023002"/>
    </source>
</evidence>
<evidence type="ECO:0000313" key="7">
    <source>
        <dbReference type="EMBL" id="CAB4891331.1"/>
    </source>
</evidence>
<gene>
    <name evidence="6" type="ORF">UFOPK1358_01166</name>
    <name evidence="7" type="ORF">UFOPK3519_00293</name>
</gene>
<dbReference type="GO" id="GO:0046168">
    <property type="term" value="P:glycerol-3-phosphate catabolic process"/>
    <property type="evidence" value="ECO:0007669"/>
    <property type="project" value="InterPro"/>
</dbReference>
<dbReference type="FunFam" id="3.40.50.720:FF:000019">
    <property type="entry name" value="Glycerol-3-phosphate dehydrogenase [NAD(P)+]"/>
    <property type="match status" value="1"/>
</dbReference>
<proteinExistence type="inferred from homology"/>
<accession>A0A6J7F8M3</accession>
<dbReference type="NCBIfam" id="NF000940">
    <property type="entry name" value="PRK00094.1-2"/>
    <property type="match status" value="1"/>
</dbReference>
<dbReference type="FunFam" id="1.10.1040.10:FF:000001">
    <property type="entry name" value="Glycerol-3-phosphate dehydrogenase [NAD(P)+]"/>
    <property type="match status" value="1"/>
</dbReference>
<dbReference type="AlphaFoldDB" id="A0A6J7F8M3"/>
<dbReference type="HAMAP" id="MF_00394">
    <property type="entry name" value="NAD_Glyc3P_dehydrog"/>
    <property type="match status" value="1"/>
</dbReference>
<dbReference type="Pfam" id="PF01210">
    <property type="entry name" value="NAD_Gly3P_dh_N"/>
    <property type="match status" value="1"/>
</dbReference>
<dbReference type="PIRSF" id="PIRSF000114">
    <property type="entry name" value="Glycerol-3-P_dh"/>
    <property type="match status" value="1"/>
</dbReference>
<dbReference type="GO" id="GO:0005829">
    <property type="term" value="C:cytosol"/>
    <property type="evidence" value="ECO:0007669"/>
    <property type="project" value="TreeGrafter"/>
</dbReference>
<organism evidence="7">
    <name type="scientific">freshwater metagenome</name>
    <dbReference type="NCBI Taxonomy" id="449393"/>
    <lineage>
        <taxon>unclassified sequences</taxon>
        <taxon>metagenomes</taxon>
        <taxon>ecological metagenomes</taxon>
    </lineage>
</organism>
<evidence type="ECO:0000259" key="4">
    <source>
        <dbReference type="Pfam" id="PF01210"/>
    </source>
</evidence>
<dbReference type="InterPro" id="IPR006109">
    <property type="entry name" value="G3P_DH_NAD-dep_C"/>
</dbReference>
<dbReference type="InterPro" id="IPR008927">
    <property type="entry name" value="6-PGluconate_DH-like_C_sf"/>
</dbReference>
<comment type="similarity">
    <text evidence="1">Belongs to the NAD-dependent glycerol-3-phosphate dehydrogenase family.</text>
</comment>
<dbReference type="EMBL" id="CAFBMG010000012">
    <property type="protein sequence ID" value="CAB4891331.1"/>
    <property type="molecule type" value="Genomic_DNA"/>
</dbReference>
<dbReference type="NCBIfam" id="NF009098">
    <property type="entry name" value="PRK12439.1"/>
    <property type="match status" value="1"/>
</dbReference>
<keyword evidence="3" id="KW-0520">NAD</keyword>
<dbReference type="InterPro" id="IPR036291">
    <property type="entry name" value="NAD(P)-bd_dom_sf"/>
</dbReference>
<evidence type="ECO:0000313" key="6">
    <source>
        <dbReference type="EMBL" id="CAB4543516.1"/>
    </source>
</evidence>
<dbReference type="InterPro" id="IPR006168">
    <property type="entry name" value="G3P_DH_NAD-dep"/>
</dbReference>
<feature type="domain" description="Glycerol-3-phosphate dehydrogenase NAD-dependent C-terminal" evidence="5">
    <location>
        <begin position="178"/>
        <end position="317"/>
    </location>
</feature>
<reference evidence="7" key="1">
    <citation type="submission" date="2020-05" db="EMBL/GenBank/DDBJ databases">
        <authorList>
            <person name="Chiriac C."/>
            <person name="Salcher M."/>
            <person name="Ghai R."/>
            <person name="Kavagutti S V."/>
        </authorList>
    </citation>
    <scope>NUCLEOTIDE SEQUENCE</scope>
</reference>
<dbReference type="Gene3D" id="1.10.1040.10">
    <property type="entry name" value="N-(1-d-carboxylethyl)-l-norvaline Dehydrogenase, domain 2"/>
    <property type="match status" value="1"/>
</dbReference>
<name>A0A6J7F8M3_9ZZZZ</name>
<dbReference type="GO" id="GO:0005975">
    <property type="term" value="P:carbohydrate metabolic process"/>
    <property type="evidence" value="ECO:0007669"/>
    <property type="project" value="InterPro"/>
</dbReference>
<protein>
    <submittedName>
        <fullName evidence="7">Unannotated protein</fullName>
    </submittedName>
</protein>
<evidence type="ECO:0000256" key="3">
    <source>
        <dbReference type="ARBA" id="ARBA00023027"/>
    </source>
</evidence>
<dbReference type="PANTHER" id="PTHR11728">
    <property type="entry name" value="GLYCEROL-3-PHOSPHATE DEHYDROGENASE"/>
    <property type="match status" value="1"/>
</dbReference>
<dbReference type="InterPro" id="IPR013328">
    <property type="entry name" value="6PGD_dom2"/>
</dbReference>
<feature type="domain" description="Glycerol-3-phosphate dehydrogenase NAD-dependent N-terminal" evidence="4">
    <location>
        <begin position="5"/>
        <end position="155"/>
    </location>
</feature>
<dbReference type="EMBL" id="CAEZSF010000112">
    <property type="protein sequence ID" value="CAB4543516.1"/>
    <property type="molecule type" value="Genomic_DNA"/>
</dbReference>
<dbReference type="Gene3D" id="3.40.50.720">
    <property type="entry name" value="NAD(P)-binding Rossmann-like Domain"/>
    <property type="match status" value="1"/>
</dbReference>
<dbReference type="InterPro" id="IPR011128">
    <property type="entry name" value="G3P_DH_NAD-dep_N"/>
</dbReference>
<dbReference type="SUPFAM" id="SSF48179">
    <property type="entry name" value="6-phosphogluconate dehydrogenase C-terminal domain-like"/>
    <property type="match status" value="1"/>
</dbReference>
<dbReference type="SUPFAM" id="SSF51735">
    <property type="entry name" value="NAD(P)-binding Rossmann-fold domains"/>
    <property type="match status" value="1"/>
</dbReference>
<sequence>MDISVAVIGGGSWGTTVAHLAAHQVPTVLWARRGELAAEINEQHSNERYLPGYKLHPALRSTTDLAEAVEQADVIVMGVPSQGFRSALELVAPHVRAWVPVVSLTKGLEQGTRLRMTELINQVLPGHPAAVLTGPNLAKEILAGHAAAAVIATPDPIVADCLQRIFHMNLFRIYTNPDVVGCEIAGALKNVIAIAAGMADGLGAGDNTKSAVITRGLAELSRLGEAMGGQFATFAGLAGMGDLLATCMSEQSRNRFVGEQLGKGHSIDEIIAEMNMVAEGVKTSRVVMELAAEYGVEMAIASEVFAVCHEGASAQDAYRGLIRRESTGPEYPSMSY</sequence>
<dbReference type="GO" id="GO:0047952">
    <property type="term" value="F:glycerol-3-phosphate dehydrogenase [NAD(P)+] activity"/>
    <property type="evidence" value="ECO:0007669"/>
    <property type="project" value="TreeGrafter"/>
</dbReference>
<dbReference type="NCBIfam" id="NF000942">
    <property type="entry name" value="PRK00094.1-4"/>
    <property type="match status" value="1"/>
</dbReference>
<dbReference type="Pfam" id="PF07479">
    <property type="entry name" value="NAD_Gly3P_dh_C"/>
    <property type="match status" value="1"/>
</dbReference>